<gene>
    <name evidence="1" type="ORF">FJR03_06765</name>
</gene>
<reference evidence="1 2" key="1">
    <citation type="submission" date="2019-06" db="EMBL/GenBank/DDBJ databases">
        <title>Sulfurimonas gotlandica sp. nov., a chemoautotrophic and psychrotolerant epsilonproteobacterium isolated from a pelagic redoxcline, and an emended description of the genus Sulfurimonas.</title>
        <authorList>
            <person name="Wang S."/>
            <person name="Jiang L."/>
            <person name="Shao Z."/>
        </authorList>
    </citation>
    <scope>NUCLEOTIDE SEQUENCE [LARGE SCALE GENOMIC DNA]</scope>
    <source>
        <strain evidence="1 2">B2</strain>
    </source>
</reference>
<evidence type="ECO:0000313" key="1">
    <source>
        <dbReference type="EMBL" id="QOP41461.1"/>
    </source>
</evidence>
<dbReference type="EMBL" id="CP041165">
    <property type="protein sequence ID" value="QOP41461.1"/>
    <property type="molecule type" value="Genomic_DNA"/>
</dbReference>
<dbReference type="RefSeq" id="WP_193112776.1">
    <property type="nucleotide sequence ID" value="NZ_CP041165.1"/>
</dbReference>
<proteinExistence type="predicted"/>
<organism evidence="1 2">
    <name type="scientific">Sulfurimonas marina</name>
    <dbReference type="NCBI Taxonomy" id="2590551"/>
    <lineage>
        <taxon>Bacteria</taxon>
        <taxon>Pseudomonadati</taxon>
        <taxon>Campylobacterota</taxon>
        <taxon>Epsilonproteobacteria</taxon>
        <taxon>Campylobacterales</taxon>
        <taxon>Sulfurimonadaceae</taxon>
        <taxon>Sulfurimonas</taxon>
    </lineage>
</organism>
<keyword evidence="2" id="KW-1185">Reference proteome</keyword>
<accession>A0A7M1AVH8</accession>
<sequence>MHTDQNIYNYWQSFQEFIEVANNKCNWLVLRNFEYLPNDFFGNDKDVDVLCEDLEHFTKTMKLKKRSWGIASYETIIDNKSCAF</sequence>
<dbReference type="KEGG" id="smax:FJR03_06765"/>
<name>A0A7M1AVH8_9BACT</name>
<dbReference type="AlphaFoldDB" id="A0A7M1AVH8"/>
<protein>
    <submittedName>
        <fullName evidence="1">Uncharacterized protein</fullName>
    </submittedName>
</protein>
<dbReference type="Proteomes" id="UP000593910">
    <property type="component" value="Chromosome"/>
</dbReference>
<evidence type="ECO:0000313" key="2">
    <source>
        <dbReference type="Proteomes" id="UP000593910"/>
    </source>
</evidence>